<reference evidence="3 4" key="1">
    <citation type="submission" date="2019-03" db="EMBL/GenBank/DDBJ databases">
        <title>Draft genome of Massilia hortus sp. nov., a novel bacterial species of the Oxalobacteraceae family.</title>
        <authorList>
            <person name="Peta V."/>
            <person name="Raths R."/>
            <person name="Bucking H."/>
        </authorList>
    </citation>
    <scope>NUCLEOTIDE SEQUENCE [LARGE SCALE GENOMIC DNA]</scope>
    <source>
        <strain evidence="3 4">ONC3</strain>
    </source>
</reference>
<proteinExistence type="predicted"/>
<keyword evidence="1" id="KW-0732">Signal</keyword>
<dbReference type="NCBIfam" id="NF038124">
    <property type="entry name" value="PEP_CTERM_TLD_A"/>
    <property type="match status" value="1"/>
</dbReference>
<dbReference type="Proteomes" id="UP000297258">
    <property type="component" value="Unassembled WGS sequence"/>
</dbReference>
<dbReference type="EMBL" id="SPUM01000005">
    <property type="protein sequence ID" value="TFW36013.1"/>
    <property type="molecule type" value="Genomic_DNA"/>
</dbReference>
<feature type="chain" id="PRO_5021260963" evidence="1">
    <location>
        <begin position="26"/>
        <end position="241"/>
    </location>
</feature>
<evidence type="ECO:0000313" key="3">
    <source>
        <dbReference type="EMBL" id="TFW36013.1"/>
    </source>
</evidence>
<evidence type="ECO:0000259" key="2">
    <source>
        <dbReference type="Pfam" id="PF07534"/>
    </source>
</evidence>
<name>A0A4Y9TB02_9BURK</name>
<dbReference type="Pfam" id="PF07534">
    <property type="entry name" value="TLD"/>
    <property type="match status" value="1"/>
</dbReference>
<accession>A0A4Y9TB02</accession>
<protein>
    <submittedName>
        <fullName evidence="3">PEP-CTERM sorting domain-containing protein</fullName>
    </submittedName>
</protein>
<feature type="domain" description="TLDc" evidence="2">
    <location>
        <begin position="32"/>
        <end position="209"/>
    </location>
</feature>
<keyword evidence="4" id="KW-1185">Reference proteome</keyword>
<dbReference type="InterPro" id="IPR006571">
    <property type="entry name" value="TLDc_dom"/>
</dbReference>
<gene>
    <name evidence="3" type="ORF">E4O92_00890</name>
</gene>
<comment type="caution">
    <text evidence="3">The sequence shown here is derived from an EMBL/GenBank/DDBJ whole genome shotgun (WGS) entry which is preliminary data.</text>
</comment>
<dbReference type="AlphaFoldDB" id="A0A4Y9TB02"/>
<dbReference type="OrthoDB" id="8701611at2"/>
<evidence type="ECO:0000313" key="4">
    <source>
        <dbReference type="Proteomes" id="UP000297258"/>
    </source>
</evidence>
<evidence type="ECO:0000256" key="1">
    <source>
        <dbReference type="SAM" id="SignalP"/>
    </source>
</evidence>
<organism evidence="3 4">
    <name type="scientific">Massilia horti</name>
    <dbReference type="NCBI Taxonomy" id="2562153"/>
    <lineage>
        <taxon>Bacteria</taxon>
        <taxon>Pseudomonadati</taxon>
        <taxon>Pseudomonadota</taxon>
        <taxon>Betaproteobacteria</taxon>
        <taxon>Burkholderiales</taxon>
        <taxon>Oxalobacteraceae</taxon>
        <taxon>Telluria group</taxon>
        <taxon>Massilia</taxon>
    </lineage>
</organism>
<feature type="signal peptide" evidence="1">
    <location>
        <begin position="1"/>
        <end position="25"/>
    </location>
</feature>
<sequence length="241" mass="26211">MTMKTIIAAGTLACVLAGFSAQAYAQATGTGSSLLDDSGRRQLERWLGRGEFTFNNVFTLQPGDTSLDFHAAVDGKGETFTLLQVTNQLGDTYLVGGYNPQSWSSTDGWHVTDPDYLRTAFLFNMTVPAVYRQVPSTYILPSQGSRQTYNAADHGPTFGAGPDLFVNSALDTAISWQLTYGDPLDEGKSIIDRSTGGQFVRINAMELYTLAPIPEPEQAGMLAAGLALLGWRLRRRRSLVE</sequence>